<evidence type="ECO:0000256" key="4">
    <source>
        <dbReference type="ARBA" id="ARBA00022723"/>
    </source>
</evidence>
<evidence type="ECO:0000313" key="10">
    <source>
        <dbReference type="Proteomes" id="UP000290682"/>
    </source>
</evidence>
<keyword evidence="10" id="KW-1185">Reference proteome</keyword>
<reference evidence="9 10" key="1">
    <citation type="submission" date="2018-10" db="EMBL/GenBank/DDBJ databases">
        <title>Draft genome of Fastidiocella sp. strain 375T, a bacterium isolated from a karstic cave dripping water.</title>
        <authorList>
            <person name="Coelho C."/>
            <person name="Verissimo A."/>
            <person name="Tiago I."/>
        </authorList>
    </citation>
    <scope>NUCLEOTIDE SEQUENCE [LARGE SCALE GENOMIC DNA]</scope>
    <source>
        <strain evidence="9 10">CAVE-375</strain>
    </source>
</reference>
<dbReference type="InterPro" id="IPR036866">
    <property type="entry name" value="RibonucZ/Hydroxyglut_hydro"/>
</dbReference>
<feature type="binding site" evidence="7">
    <location>
        <position position="53"/>
    </location>
    <ligand>
        <name>Zn(2+)</name>
        <dbReference type="ChEBI" id="CHEBI:29105"/>
        <label>1</label>
    </ligand>
</feature>
<dbReference type="EMBL" id="REGR01000001">
    <property type="protein sequence ID" value="RXZ45372.1"/>
    <property type="molecule type" value="Genomic_DNA"/>
</dbReference>
<comment type="catalytic activity">
    <reaction evidence="1 7">
        <text>an S-(2-hydroxyacyl)glutathione + H2O = a 2-hydroxy carboxylate + glutathione + H(+)</text>
        <dbReference type="Rhea" id="RHEA:21864"/>
        <dbReference type="ChEBI" id="CHEBI:15377"/>
        <dbReference type="ChEBI" id="CHEBI:15378"/>
        <dbReference type="ChEBI" id="CHEBI:57925"/>
        <dbReference type="ChEBI" id="CHEBI:58896"/>
        <dbReference type="ChEBI" id="CHEBI:71261"/>
        <dbReference type="EC" id="3.1.2.6"/>
    </reaction>
</comment>
<evidence type="ECO:0000313" key="9">
    <source>
        <dbReference type="EMBL" id="RXZ45372.1"/>
    </source>
</evidence>
<dbReference type="PIRSF" id="PIRSF005457">
    <property type="entry name" value="Glx"/>
    <property type="match status" value="1"/>
</dbReference>
<dbReference type="Gene3D" id="3.60.15.10">
    <property type="entry name" value="Ribonuclease Z/Hydroxyacylglutathione hydrolase-like"/>
    <property type="match status" value="1"/>
</dbReference>
<feature type="binding site" evidence="7">
    <location>
        <position position="108"/>
    </location>
    <ligand>
        <name>Zn(2+)</name>
        <dbReference type="ChEBI" id="CHEBI:29105"/>
        <label>1</label>
    </ligand>
</feature>
<dbReference type="Pfam" id="PF00753">
    <property type="entry name" value="Lactamase_B"/>
    <property type="match status" value="1"/>
</dbReference>
<dbReference type="HAMAP" id="MF_01374">
    <property type="entry name" value="Glyoxalase_2"/>
    <property type="match status" value="1"/>
</dbReference>
<comment type="function">
    <text evidence="7">Thiolesterase that catalyzes the hydrolysis of S-D-lactoyl-glutathione to form glutathione and D-lactic acid.</text>
</comment>
<comment type="similarity">
    <text evidence="3 7">Belongs to the metallo-beta-lactamase superfamily. Glyoxalase II family.</text>
</comment>
<feature type="binding site" evidence="7">
    <location>
        <position position="125"/>
    </location>
    <ligand>
        <name>Zn(2+)</name>
        <dbReference type="ChEBI" id="CHEBI:29105"/>
        <label>1</label>
    </ligand>
</feature>
<evidence type="ECO:0000256" key="1">
    <source>
        <dbReference type="ARBA" id="ARBA00001623"/>
    </source>
</evidence>
<keyword evidence="4 7" id="KW-0479">Metal-binding</keyword>
<sequence>MITVSPVCAFNDNYIWVLQRAGGAVAVDPGESAPVARFLAAEGLHLEALLITHHHGDHTGGIAALAAAHPGLVVYGPPGIRGVTHPVTEGDVVTVLGQRFDVIAVPGHTLDHIAYSDGTHLFCGDTLFGAGCGRVFEGTPAMLHASLKKLAALPDATLAYPAHEYTLSNLAFAAAADPDNPAVAERIARDQARRARGEATLPTPLAEEKRSNPFLRSADPALAARLEKRLGQRLDDEVSVFTALRDWKNRF</sequence>
<dbReference type="SUPFAM" id="SSF56281">
    <property type="entry name" value="Metallo-hydrolase/oxidoreductase"/>
    <property type="match status" value="1"/>
</dbReference>
<dbReference type="InterPro" id="IPR032282">
    <property type="entry name" value="HAGH_C"/>
</dbReference>
<evidence type="ECO:0000256" key="3">
    <source>
        <dbReference type="ARBA" id="ARBA00006759"/>
    </source>
</evidence>
<dbReference type="EC" id="3.1.2.6" evidence="7"/>
<dbReference type="InterPro" id="IPR050110">
    <property type="entry name" value="Glyoxalase_II_hydrolase"/>
</dbReference>
<organism evidence="9 10">
    <name type="scientific">Crenobacter cavernae</name>
    <dbReference type="NCBI Taxonomy" id="2290923"/>
    <lineage>
        <taxon>Bacteria</taxon>
        <taxon>Pseudomonadati</taxon>
        <taxon>Pseudomonadota</taxon>
        <taxon>Betaproteobacteria</taxon>
        <taxon>Neisseriales</taxon>
        <taxon>Neisseriaceae</taxon>
        <taxon>Crenobacter</taxon>
    </lineage>
</organism>
<feature type="binding site" evidence="7">
    <location>
        <position position="55"/>
    </location>
    <ligand>
        <name>Zn(2+)</name>
        <dbReference type="ChEBI" id="CHEBI:29105"/>
        <label>1</label>
    </ligand>
</feature>
<evidence type="ECO:0000259" key="8">
    <source>
        <dbReference type="SMART" id="SM00849"/>
    </source>
</evidence>
<feature type="binding site" evidence="7">
    <location>
        <position position="58"/>
    </location>
    <ligand>
        <name>Zn(2+)</name>
        <dbReference type="ChEBI" id="CHEBI:29105"/>
        <label>2</label>
    </ligand>
</feature>
<feature type="domain" description="Metallo-beta-lactamase" evidence="8">
    <location>
        <begin position="12"/>
        <end position="163"/>
    </location>
</feature>
<dbReference type="PANTHER" id="PTHR43705">
    <property type="entry name" value="HYDROXYACYLGLUTATHIONE HYDROLASE"/>
    <property type="match status" value="1"/>
</dbReference>
<keyword evidence="6 7" id="KW-0862">Zinc</keyword>
<dbReference type="Proteomes" id="UP000290682">
    <property type="component" value="Unassembled WGS sequence"/>
</dbReference>
<dbReference type="PANTHER" id="PTHR43705:SF1">
    <property type="entry name" value="HYDROXYACYLGLUTATHIONE HYDROLASE GLOB"/>
    <property type="match status" value="1"/>
</dbReference>
<feature type="binding site" evidence="7">
    <location>
        <position position="163"/>
    </location>
    <ligand>
        <name>Zn(2+)</name>
        <dbReference type="ChEBI" id="CHEBI:29105"/>
        <label>2</label>
    </ligand>
</feature>
<dbReference type="InterPro" id="IPR035680">
    <property type="entry name" value="Clx_II_MBL"/>
</dbReference>
<gene>
    <name evidence="7 9" type="primary">gloB</name>
    <name evidence="9" type="ORF">EBB06_00705</name>
</gene>
<comment type="subunit">
    <text evidence="7">Monomer.</text>
</comment>
<keyword evidence="5 7" id="KW-0378">Hydrolase</keyword>
<name>A0ABY0FG62_9NEIS</name>
<comment type="cofactor">
    <cofactor evidence="7">
        <name>Zn(2+)</name>
        <dbReference type="ChEBI" id="CHEBI:29105"/>
    </cofactor>
    <text evidence="7">Binds 2 Zn(2+) ions per subunit.</text>
</comment>
<dbReference type="CDD" id="cd07723">
    <property type="entry name" value="hydroxyacylglutathione_hydrolase_MBL-fold"/>
    <property type="match status" value="1"/>
</dbReference>
<proteinExistence type="inferred from homology"/>
<evidence type="ECO:0000256" key="5">
    <source>
        <dbReference type="ARBA" id="ARBA00022801"/>
    </source>
</evidence>
<dbReference type="SMART" id="SM00849">
    <property type="entry name" value="Lactamase_B"/>
    <property type="match status" value="1"/>
</dbReference>
<dbReference type="NCBIfam" id="TIGR03413">
    <property type="entry name" value="GSH_gloB"/>
    <property type="match status" value="1"/>
</dbReference>
<protein>
    <recommendedName>
        <fullName evidence="7">Hydroxyacylglutathione hydrolase</fullName>
        <ecNumber evidence="7">3.1.2.6</ecNumber>
    </recommendedName>
    <alternativeName>
        <fullName evidence="7">Glyoxalase II</fullName>
        <shortName evidence="7">Glx II</shortName>
    </alternativeName>
</protein>
<comment type="pathway">
    <text evidence="2 7">Secondary metabolite metabolism; methylglyoxal degradation; (R)-lactate from methylglyoxal: step 2/2.</text>
</comment>
<dbReference type="InterPro" id="IPR017782">
    <property type="entry name" value="Hydroxyacylglutathione_Hdrlase"/>
</dbReference>
<dbReference type="InterPro" id="IPR001279">
    <property type="entry name" value="Metallo-B-lactamas"/>
</dbReference>
<dbReference type="GO" id="GO:0004416">
    <property type="term" value="F:hydroxyacylglutathione hydrolase activity"/>
    <property type="evidence" value="ECO:0007669"/>
    <property type="project" value="UniProtKB-EC"/>
</dbReference>
<evidence type="ECO:0000256" key="2">
    <source>
        <dbReference type="ARBA" id="ARBA00004963"/>
    </source>
</evidence>
<dbReference type="Pfam" id="PF16123">
    <property type="entry name" value="HAGH_C"/>
    <property type="match status" value="1"/>
</dbReference>
<accession>A0ABY0FG62</accession>
<evidence type="ECO:0000256" key="7">
    <source>
        <dbReference type="HAMAP-Rule" id="MF_01374"/>
    </source>
</evidence>
<dbReference type="RefSeq" id="WP_129210579.1">
    <property type="nucleotide sequence ID" value="NZ_REGR01000001.1"/>
</dbReference>
<comment type="caution">
    <text evidence="9">The sequence shown here is derived from an EMBL/GenBank/DDBJ whole genome shotgun (WGS) entry which is preliminary data.</text>
</comment>
<feature type="binding site" evidence="7">
    <location>
        <position position="57"/>
    </location>
    <ligand>
        <name>Zn(2+)</name>
        <dbReference type="ChEBI" id="CHEBI:29105"/>
        <label>2</label>
    </ligand>
</feature>
<feature type="binding site" evidence="7">
    <location>
        <position position="125"/>
    </location>
    <ligand>
        <name>Zn(2+)</name>
        <dbReference type="ChEBI" id="CHEBI:29105"/>
        <label>2</label>
    </ligand>
</feature>
<evidence type="ECO:0000256" key="6">
    <source>
        <dbReference type="ARBA" id="ARBA00022833"/>
    </source>
</evidence>